<name>A0A2J7QKP9_9NEOP</name>
<dbReference type="InterPro" id="IPR016024">
    <property type="entry name" value="ARM-type_fold"/>
</dbReference>
<dbReference type="PANTHER" id="PTHR23254:SF16">
    <property type="entry name" value="CBP80_20-DEPENDENT TRANSLATION INITIATION FACTOR"/>
    <property type="match status" value="1"/>
</dbReference>
<dbReference type="AlphaFoldDB" id="A0A2J7QKP9"/>
<protein>
    <recommendedName>
        <fullName evidence="4">MIF4G domain-containing protein</fullName>
    </recommendedName>
</protein>
<dbReference type="GO" id="GO:0008494">
    <property type="term" value="F:translation activator activity"/>
    <property type="evidence" value="ECO:0007669"/>
    <property type="project" value="TreeGrafter"/>
</dbReference>
<feature type="compositionally biased region" description="Basic and acidic residues" evidence="1">
    <location>
        <begin position="304"/>
        <end position="318"/>
    </location>
</feature>
<dbReference type="SUPFAM" id="SSF48371">
    <property type="entry name" value="ARM repeat"/>
    <property type="match status" value="1"/>
</dbReference>
<dbReference type="EMBL" id="NEVH01013258">
    <property type="protein sequence ID" value="PNF29166.1"/>
    <property type="molecule type" value="Genomic_DNA"/>
</dbReference>
<dbReference type="GO" id="GO:0005829">
    <property type="term" value="C:cytosol"/>
    <property type="evidence" value="ECO:0007669"/>
    <property type="project" value="TreeGrafter"/>
</dbReference>
<reference evidence="2 3" key="1">
    <citation type="submission" date="2017-12" db="EMBL/GenBank/DDBJ databases">
        <title>Hemimetabolous genomes reveal molecular basis of termite eusociality.</title>
        <authorList>
            <person name="Harrison M.C."/>
            <person name="Jongepier E."/>
            <person name="Robertson H.M."/>
            <person name="Arning N."/>
            <person name="Bitard-Feildel T."/>
            <person name="Chao H."/>
            <person name="Childers C.P."/>
            <person name="Dinh H."/>
            <person name="Doddapaneni H."/>
            <person name="Dugan S."/>
            <person name="Gowin J."/>
            <person name="Greiner C."/>
            <person name="Han Y."/>
            <person name="Hu H."/>
            <person name="Hughes D.S.T."/>
            <person name="Huylmans A.-K."/>
            <person name="Kemena C."/>
            <person name="Kremer L.P.M."/>
            <person name="Lee S.L."/>
            <person name="Lopez-Ezquerra A."/>
            <person name="Mallet L."/>
            <person name="Monroy-Kuhn J.M."/>
            <person name="Moser A."/>
            <person name="Murali S.C."/>
            <person name="Muzny D.M."/>
            <person name="Otani S."/>
            <person name="Piulachs M.-D."/>
            <person name="Poelchau M."/>
            <person name="Qu J."/>
            <person name="Schaub F."/>
            <person name="Wada-Katsumata A."/>
            <person name="Worley K.C."/>
            <person name="Xie Q."/>
            <person name="Ylla G."/>
            <person name="Poulsen M."/>
            <person name="Gibbs R.A."/>
            <person name="Schal C."/>
            <person name="Richards S."/>
            <person name="Belles X."/>
            <person name="Korb J."/>
            <person name="Bornberg-Bauer E."/>
        </authorList>
    </citation>
    <scope>NUCLEOTIDE SEQUENCE [LARGE SCALE GENOMIC DNA]</scope>
    <source>
        <tissue evidence="2">Whole body</tissue>
    </source>
</reference>
<gene>
    <name evidence="2" type="ORF">B7P43_G11855</name>
</gene>
<evidence type="ECO:0000256" key="1">
    <source>
        <dbReference type="SAM" id="MobiDB-lite"/>
    </source>
</evidence>
<feature type="compositionally biased region" description="Basic and acidic residues" evidence="1">
    <location>
        <begin position="342"/>
        <end position="359"/>
    </location>
</feature>
<sequence length="427" mass="47351">MTSVGRGRGRGSNQDKVVSLRRPGEAIQSTDMGVDSLIATIQSINLQGANESLATLQRVEELLQSQCQTEEDLRFVVQCLHDRSLEDRQFGMKAAAACGSVASLEVGGVKLRNILLADVQKDFEDRAHLQTACNLKFLNAIALLGEIFHQVRLPDGSPINILASAVLQYQDMLLSGEEHEMELFTTQVHLGANAIMQLQRLQLGLKVDTNNTHTELNHVSVPDMPESVEKKLVGEDASGILAKCNSVDQTIIENGAFRPRNTAARTELLGAKPGFGSGRKTGEKPNQARVDGIKAGTYGSGDCDEGKKLSSSREEQGWKKHLGHMKQDVDQNEDVWGSPRGQKSERWGHDDRFEKDYDFYGKQTQRGEGTFRPRNRTGNSENWRDKKGSEWKDQKNIPKSETNAVETIDTTVTCPPLPELPEEENWD</sequence>
<evidence type="ECO:0000313" key="2">
    <source>
        <dbReference type="EMBL" id="PNF29166.1"/>
    </source>
</evidence>
<accession>A0A2J7QKP9</accession>
<proteinExistence type="predicted"/>
<dbReference type="Proteomes" id="UP000235965">
    <property type="component" value="Unassembled WGS sequence"/>
</dbReference>
<organism evidence="2 3">
    <name type="scientific">Cryptotermes secundus</name>
    <dbReference type="NCBI Taxonomy" id="105785"/>
    <lineage>
        <taxon>Eukaryota</taxon>
        <taxon>Metazoa</taxon>
        <taxon>Ecdysozoa</taxon>
        <taxon>Arthropoda</taxon>
        <taxon>Hexapoda</taxon>
        <taxon>Insecta</taxon>
        <taxon>Pterygota</taxon>
        <taxon>Neoptera</taxon>
        <taxon>Polyneoptera</taxon>
        <taxon>Dictyoptera</taxon>
        <taxon>Blattodea</taxon>
        <taxon>Blattoidea</taxon>
        <taxon>Termitoidae</taxon>
        <taxon>Kalotermitidae</taxon>
        <taxon>Cryptotermitinae</taxon>
        <taxon>Cryptotermes</taxon>
    </lineage>
</organism>
<evidence type="ECO:0000313" key="3">
    <source>
        <dbReference type="Proteomes" id="UP000235965"/>
    </source>
</evidence>
<dbReference type="OrthoDB" id="6484979at2759"/>
<dbReference type="GO" id="GO:0006446">
    <property type="term" value="P:regulation of translational initiation"/>
    <property type="evidence" value="ECO:0007669"/>
    <property type="project" value="TreeGrafter"/>
</dbReference>
<dbReference type="InterPro" id="IPR051367">
    <property type="entry name" value="mRNA_TranslReg/HistoneTransl"/>
</dbReference>
<feature type="compositionally biased region" description="Polar residues" evidence="1">
    <location>
        <begin position="399"/>
        <end position="413"/>
    </location>
</feature>
<comment type="caution">
    <text evidence="2">The sequence shown here is derived from an EMBL/GenBank/DDBJ whole genome shotgun (WGS) entry which is preliminary data.</text>
</comment>
<evidence type="ECO:0008006" key="4">
    <source>
        <dbReference type="Google" id="ProtNLM"/>
    </source>
</evidence>
<feature type="region of interest" description="Disordered" evidence="1">
    <location>
        <begin position="270"/>
        <end position="427"/>
    </location>
</feature>
<dbReference type="PANTHER" id="PTHR23254">
    <property type="entry name" value="EIF4G DOMAIN PROTEIN"/>
    <property type="match status" value="1"/>
</dbReference>
<feature type="compositionally biased region" description="Basic and acidic residues" evidence="1">
    <location>
        <begin position="382"/>
        <end position="398"/>
    </location>
</feature>
<dbReference type="Gene3D" id="1.25.40.180">
    <property type="match status" value="1"/>
</dbReference>
<keyword evidence="3" id="KW-1185">Reference proteome</keyword>
<feature type="region of interest" description="Disordered" evidence="1">
    <location>
        <begin position="1"/>
        <end position="22"/>
    </location>
</feature>